<feature type="region of interest" description="Disordered" evidence="1">
    <location>
        <begin position="1"/>
        <end position="24"/>
    </location>
</feature>
<evidence type="ECO:0008006" key="5">
    <source>
        <dbReference type="Google" id="ProtNLM"/>
    </source>
</evidence>
<evidence type="ECO:0000256" key="2">
    <source>
        <dbReference type="SAM" id="Phobius"/>
    </source>
</evidence>
<gene>
    <name evidence="3" type="ORF">ACFQE9_10015</name>
</gene>
<protein>
    <recommendedName>
        <fullName evidence="5">Integral membrane protein</fullName>
    </recommendedName>
</protein>
<reference evidence="3 4" key="1">
    <citation type="journal article" date="2019" name="Int. J. Syst. Evol. Microbiol.">
        <title>The Global Catalogue of Microorganisms (GCM) 10K type strain sequencing project: providing services to taxonomists for standard genome sequencing and annotation.</title>
        <authorList>
            <consortium name="The Broad Institute Genomics Platform"/>
            <consortium name="The Broad Institute Genome Sequencing Center for Infectious Disease"/>
            <person name="Wu L."/>
            <person name="Ma J."/>
        </authorList>
    </citation>
    <scope>NUCLEOTIDE SEQUENCE [LARGE SCALE GENOMIC DNA]</scope>
    <source>
        <strain evidence="3 4">SKJ47</strain>
    </source>
</reference>
<feature type="transmembrane region" description="Helical" evidence="2">
    <location>
        <begin position="132"/>
        <end position="156"/>
    </location>
</feature>
<feature type="transmembrane region" description="Helical" evidence="2">
    <location>
        <begin position="40"/>
        <end position="59"/>
    </location>
</feature>
<sequence>MTADDRRSRLALPSRPPLPTSRADVAETARTVRRVLSRPGYLAVAVVVASTITAASAALENPDLVGYLLGGDLPLATRTRVFFMLLPGVETAAPVVDAGRLLVATLTGIVAAVATFRVRLTGSAAEGGRAGATTSVGVLASVLGGGCAACGPAIAAGLAGSGLAVPAAVLPFGGTGVLWGSVLLLACSVFWLTRGIGGACAVESGR</sequence>
<dbReference type="AlphaFoldDB" id="A0ABD5UTX6"/>
<evidence type="ECO:0000256" key="1">
    <source>
        <dbReference type="SAM" id="MobiDB-lite"/>
    </source>
</evidence>
<keyword evidence="4" id="KW-1185">Reference proteome</keyword>
<comment type="caution">
    <text evidence="3">The sequence shown here is derived from an EMBL/GenBank/DDBJ whole genome shotgun (WGS) entry which is preliminary data.</text>
</comment>
<keyword evidence="2" id="KW-1133">Transmembrane helix</keyword>
<evidence type="ECO:0000313" key="3">
    <source>
        <dbReference type="EMBL" id="MFC6892937.1"/>
    </source>
</evidence>
<dbReference type="Proteomes" id="UP001596296">
    <property type="component" value="Unassembled WGS sequence"/>
</dbReference>
<feature type="transmembrane region" description="Helical" evidence="2">
    <location>
        <begin position="168"/>
        <end position="192"/>
    </location>
</feature>
<organism evidence="3 4">
    <name type="scientific">Halopenitus salinus</name>
    <dbReference type="NCBI Taxonomy" id="1198295"/>
    <lineage>
        <taxon>Archaea</taxon>
        <taxon>Methanobacteriati</taxon>
        <taxon>Methanobacteriota</taxon>
        <taxon>Stenosarchaea group</taxon>
        <taxon>Halobacteria</taxon>
        <taxon>Halobacteriales</taxon>
        <taxon>Haloferacaceae</taxon>
        <taxon>Halopenitus</taxon>
    </lineage>
</organism>
<accession>A0ABD5UTX6</accession>
<name>A0ABD5UTX6_9EURY</name>
<feature type="transmembrane region" description="Helical" evidence="2">
    <location>
        <begin position="101"/>
        <end position="120"/>
    </location>
</feature>
<dbReference type="EMBL" id="JBHSXL010000009">
    <property type="protein sequence ID" value="MFC6892937.1"/>
    <property type="molecule type" value="Genomic_DNA"/>
</dbReference>
<dbReference type="RefSeq" id="WP_379744005.1">
    <property type="nucleotide sequence ID" value="NZ_JBHSVN010000001.1"/>
</dbReference>
<keyword evidence="2" id="KW-0812">Transmembrane</keyword>
<proteinExistence type="predicted"/>
<evidence type="ECO:0000313" key="4">
    <source>
        <dbReference type="Proteomes" id="UP001596296"/>
    </source>
</evidence>
<keyword evidence="2" id="KW-0472">Membrane</keyword>